<dbReference type="PROSITE" id="PS50089">
    <property type="entry name" value="ZF_RING_2"/>
    <property type="match status" value="1"/>
</dbReference>
<evidence type="ECO:0000256" key="2">
    <source>
        <dbReference type="ARBA" id="ARBA00022723"/>
    </source>
</evidence>
<evidence type="ECO:0000259" key="9">
    <source>
        <dbReference type="PROSITE" id="PS50016"/>
    </source>
</evidence>
<dbReference type="InterPro" id="IPR001841">
    <property type="entry name" value="Znf_RING"/>
</dbReference>
<dbReference type="SMART" id="SM00249">
    <property type="entry name" value="PHD"/>
    <property type="match status" value="1"/>
</dbReference>
<dbReference type="HAMAP" id="MF_00327">
    <property type="entry name" value="Ribosomal_eL43"/>
    <property type="match status" value="1"/>
</dbReference>
<dbReference type="InterPro" id="IPR019786">
    <property type="entry name" value="Zinc_finger_PHD-type_CS"/>
</dbReference>
<dbReference type="AlphaFoldDB" id="A0AAN7YD95"/>
<organism evidence="11 12">
    <name type="scientific">Meristemomyces frigidus</name>
    <dbReference type="NCBI Taxonomy" id="1508187"/>
    <lineage>
        <taxon>Eukaryota</taxon>
        <taxon>Fungi</taxon>
        <taxon>Dikarya</taxon>
        <taxon>Ascomycota</taxon>
        <taxon>Pezizomycotina</taxon>
        <taxon>Dothideomycetes</taxon>
        <taxon>Dothideomycetidae</taxon>
        <taxon>Mycosphaerellales</taxon>
        <taxon>Teratosphaeriaceae</taxon>
        <taxon>Meristemomyces</taxon>
    </lineage>
</organism>
<accession>A0AAN7YD95</accession>
<evidence type="ECO:0000259" key="10">
    <source>
        <dbReference type="PROSITE" id="PS50089"/>
    </source>
</evidence>
<dbReference type="InterPro" id="IPR011332">
    <property type="entry name" value="Ribosomal_zn-bd"/>
</dbReference>
<dbReference type="Gene3D" id="3.30.40.10">
    <property type="entry name" value="Zinc/RING finger domain, C3HC4 (zinc finger)"/>
    <property type="match status" value="2"/>
</dbReference>
<gene>
    <name evidence="11" type="ORF">LTR62_007843</name>
</gene>
<proteinExistence type="inferred from homology"/>
<dbReference type="InterPro" id="IPR019787">
    <property type="entry name" value="Znf_PHD-finger"/>
</dbReference>
<dbReference type="InterPro" id="IPR013083">
    <property type="entry name" value="Znf_RING/FYVE/PHD"/>
</dbReference>
<feature type="region of interest" description="Disordered" evidence="8">
    <location>
        <begin position="579"/>
        <end position="605"/>
    </location>
</feature>
<dbReference type="Pfam" id="PF13639">
    <property type="entry name" value="zf-RING_2"/>
    <property type="match status" value="1"/>
</dbReference>
<evidence type="ECO:0000256" key="6">
    <source>
        <dbReference type="ARBA" id="ARBA00023274"/>
    </source>
</evidence>
<dbReference type="InterPro" id="IPR002674">
    <property type="entry name" value="Ribosomal_eL43"/>
</dbReference>
<keyword evidence="4" id="KW-0862">Zinc</keyword>
<keyword evidence="2" id="KW-0479">Metal-binding</keyword>
<dbReference type="Pfam" id="PF01780">
    <property type="entry name" value="Ribosomal_L37ae"/>
    <property type="match status" value="1"/>
</dbReference>
<evidence type="ECO:0000256" key="1">
    <source>
        <dbReference type="ARBA" id="ARBA00008672"/>
    </source>
</evidence>
<feature type="domain" description="RING-type" evidence="10">
    <location>
        <begin position="171"/>
        <end position="197"/>
    </location>
</feature>
<evidence type="ECO:0000313" key="12">
    <source>
        <dbReference type="Proteomes" id="UP001310890"/>
    </source>
</evidence>
<keyword evidence="6" id="KW-0687">Ribonucleoprotein</keyword>
<feature type="compositionally biased region" description="Polar residues" evidence="8">
    <location>
        <begin position="422"/>
        <end position="436"/>
    </location>
</feature>
<name>A0AAN7YD95_9PEZI</name>
<sequence length="685" mass="76776">MTKRTKKVGITGKYGTRYGASLRKQVKKIEIQQHSKYSCTFCGKVTVKRQSTGIWKCRACQKTVRDTHHDQLGPAKDVLTVLKMAGGAYTVSTPAAAATRSTIRRLREIAEIRKLHGMAQLGRFLQLRLHLPKYLRIDWGVAPIQRIWAEKEGEVYRGLAINDDEETIAHLLPCKHDLHNACLKPWVERANSCPICRAKFNMVELSQTVGGPVEDSYAVQDKVQEPELDPSMIVEDELFAVEAWEPCMLCGDSDDTHDFMYCDLCDKAVHVFCAGFDDAPEEWFCTACAAPFAPAPRRRGRRQPRRGRRTHDAVWARVWQEVSRRLDLDLDFPFDDESTDERTPAQRRELVHWERRLGVAQQQGAATDRLRDIAAGRTGLQARFEVQPESQEEIRAWNAFDKARESEGGPAPSRRRKRKTTDSPASPQEPDQSQPQLKRPRTRAARPVPQPLEGAQSANAAAQRADERNTFLSSLLKDVENKPLSASSPAASDNYGGQWSPRNSSPARSPSSSGPGTPRALSPMPQEIPISPPLSSTLMPAFAPPIAIFSPFSPPNTRHASMGVNGPHDRGRHRSLHIERRRGSDDSGQGRAGSSSPSRNLSYSAKEEIQRMVKIALAPRYREKEINKDQYTDINRDVSRKMYDLVGDASSLTDQAERERWQGVAEEEVKQAISELHFGGLDELV</sequence>
<dbReference type="GO" id="GO:0006412">
    <property type="term" value="P:translation"/>
    <property type="evidence" value="ECO:0007669"/>
    <property type="project" value="InterPro"/>
</dbReference>
<feature type="region of interest" description="Disordered" evidence="8">
    <location>
        <begin position="399"/>
        <end position="466"/>
    </location>
</feature>
<evidence type="ECO:0000256" key="3">
    <source>
        <dbReference type="ARBA" id="ARBA00022771"/>
    </source>
</evidence>
<comment type="similarity">
    <text evidence="1">Belongs to the eukaryotic ribosomal protein eL43 family.</text>
</comment>
<dbReference type="PROSITE" id="PS01359">
    <property type="entry name" value="ZF_PHD_1"/>
    <property type="match status" value="1"/>
</dbReference>
<feature type="domain" description="PHD-type" evidence="9">
    <location>
        <begin position="244"/>
        <end position="291"/>
    </location>
</feature>
<dbReference type="GO" id="GO:1990904">
    <property type="term" value="C:ribonucleoprotein complex"/>
    <property type="evidence" value="ECO:0007669"/>
    <property type="project" value="UniProtKB-KW"/>
</dbReference>
<keyword evidence="3 7" id="KW-0863">Zinc-finger</keyword>
<dbReference type="Gene3D" id="2.20.25.30">
    <property type="match status" value="1"/>
</dbReference>
<dbReference type="GO" id="GO:0008270">
    <property type="term" value="F:zinc ion binding"/>
    <property type="evidence" value="ECO:0007669"/>
    <property type="project" value="UniProtKB-KW"/>
</dbReference>
<dbReference type="InterPro" id="IPR011011">
    <property type="entry name" value="Znf_FYVE_PHD"/>
</dbReference>
<dbReference type="InterPro" id="IPR050522">
    <property type="entry name" value="Ribosomal_protein_eL43"/>
</dbReference>
<reference evidence="11" key="1">
    <citation type="submission" date="2023-08" db="EMBL/GenBank/DDBJ databases">
        <title>Black Yeasts Isolated from many extreme environments.</title>
        <authorList>
            <person name="Coleine C."/>
            <person name="Stajich J.E."/>
            <person name="Selbmann L."/>
        </authorList>
    </citation>
    <scope>NUCLEOTIDE SEQUENCE</scope>
    <source>
        <strain evidence="11">CCFEE 5401</strain>
    </source>
</reference>
<dbReference type="EMBL" id="JAVRRL010000078">
    <property type="protein sequence ID" value="KAK5108783.1"/>
    <property type="molecule type" value="Genomic_DNA"/>
</dbReference>
<feature type="compositionally biased region" description="Low complexity" evidence="8">
    <location>
        <begin position="500"/>
        <end position="520"/>
    </location>
</feature>
<evidence type="ECO:0000256" key="7">
    <source>
        <dbReference type="PROSITE-ProRule" id="PRU00175"/>
    </source>
</evidence>
<evidence type="ECO:0000256" key="8">
    <source>
        <dbReference type="SAM" id="MobiDB-lite"/>
    </source>
</evidence>
<dbReference type="Proteomes" id="UP001310890">
    <property type="component" value="Unassembled WGS sequence"/>
</dbReference>
<dbReference type="SUPFAM" id="SSF57829">
    <property type="entry name" value="Zn-binding ribosomal proteins"/>
    <property type="match status" value="1"/>
</dbReference>
<dbReference type="SUPFAM" id="SSF57903">
    <property type="entry name" value="FYVE/PHD zinc finger"/>
    <property type="match status" value="1"/>
</dbReference>
<dbReference type="InterPro" id="IPR011331">
    <property type="entry name" value="Ribosomal_eL37/eL43"/>
</dbReference>
<dbReference type="Pfam" id="PF00628">
    <property type="entry name" value="PHD"/>
    <property type="match status" value="1"/>
</dbReference>
<dbReference type="SUPFAM" id="SSF57850">
    <property type="entry name" value="RING/U-box"/>
    <property type="match status" value="1"/>
</dbReference>
<evidence type="ECO:0000256" key="5">
    <source>
        <dbReference type="ARBA" id="ARBA00022980"/>
    </source>
</evidence>
<dbReference type="PROSITE" id="PS50016">
    <property type="entry name" value="ZF_PHD_2"/>
    <property type="match status" value="1"/>
</dbReference>
<dbReference type="PANTHER" id="PTHR48129">
    <property type="entry name" value="60S RIBOSOMAL PROTEIN L37A"/>
    <property type="match status" value="1"/>
</dbReference>
<comment type="caution">
    <text evidence="11">The sequence shown here is derived from an EMBL/GenBank/DDBJ whole genome shotgun (WGS) entry which is preliminary data.</text>
</comment>
<dbReference type="GO" id="GO:0005840">
    <property type="term" value="C:ribosome"/>
    <property type="evidence" value="ECO:0007669"/>
    <property type="project" value="UniProtKB-KW"/>
</dbReference>
<dbReference type="GO" id="GO:0003735">
    <property type="term" value="F:structural constituent of ribosome"/>
    <property type="evidence" value="ECO:0007669"/>
    <property type="project" value="InterPro"/>
</dbReference>
<feature type="compositionally biased region" description="Polar residues" evidence="8">
    <location>
        <begin position="484"/>
        <end position="497"/>
    </location>
</feature>
<dbReference type="InterPro" id="IPR001965">
    <property type="entry name" value="Znf_PHD"/>
</dbReference>
<evidence type="ECO:0000256" key="4">
    <source>
        <dbReference type="ARBA" id="ARBA00022833"/>
    </source>
</evidence>
<feature type="compositionally biased region" description="Low complexity" evidence="8">
    <location>
        <begin position="586"/>
        <end position="596"/>
    </location>
</feature>
<feature type="region of interest" description="Disordered" evidence="8">
    <location>
        <begin position="483"/>
        <end position="536"/>
    </location>
</feature>
<dbReference type="PANTHER" id="PTHR48129:SF1">
    <property type="entry name" value="LARGE RIBOSOMAL SUBUNIT PROTEIN EL43"/>
    <property type="match status" value="1"/>
</dbReference>
<evidence type="ECO:0000313" key="11">
    <source>
        <dbReference type="EMBL" id="KAK5108783.1"/>
    </source>
</evidence>
<keyword evidence="5" id="KW-0689">Ribosomal protein</keyword>
<feature type="region of interest" description="Disordered" evidence="8">
    <location>
        <begin position="553"/>
        <end position="572"/>
    </location>
</feature>
<protein>
    <submittedName>
        <fullName evidence="11">Uncharacterized protein</fullName>
    </submittedName>
</protein>